<gene>
    <name evidence="6" type="ORF">GBAR_LOCUS14452</name>
</gene>
<evidence type="ECO:0000256" key="2">
    <source>
        <dbReference type="ARBA" id="ARBA00022771"/>
    </source>
</evidence>
<keyword evidence="1" id="KW-0479">Metal-binding</keyword>
<dbReference type="SUPFAM" id="SSF57850">
    <property type="entry name" value="RING/U-box"/>
    <property type="match status" value="1"/>
</dbReference>
<dbReference type="PANTHER" id="PTHR10131">
    <property type="entry name" value="TNF RECEPTOR ASSOCIATED FACTOR"/>
    <property type="match status" value="1"/>
</dbReference>
<dbReference type="InterPro" id="IPR001841">
    <property type="entry name" value="Znf_RING"/>
</dbReference>
<dbReference type="InterPro" id="IPR008974">
    <property type="entry name" value="TRAF-like"/>
</dbReference>
<evidence type="ECO:0000256" key="4">
    <source>
        <dbReference type="PROSITE-ProRule" id="PRU00175"/>
    </source>
</evidence>
<dbReference type="Gene3D" id="2.60.210.10">
    <property type="entry name" value="Apoptosis, Tumor Necrosis Factor Receptor Associated Protein 2, Chain A"/>
    <property type="match status" value="1"/>
</dbReference>
<dbReference type="SUPFAM" id="SSF49599">
    <property type="entry name" value="TRAF domain-like"/>
    <property type="match status" value="2"/>
</dbReference>
<comment type="caution">
    <text evidence="6">The sequence shown here is derived from an EMBL/GenBank/DDBJ whole genome shotgun (WGS) entry which is preliminary data.</text>
</comment>
<dbReference type="SMART" id="SM00184">
    <property type="entry name" value="RING"/>
    <property type="match status" value="1"/>
</dbReference>
<evidence type="ECO:0000313" key="6">
    <source>
        <dbReference type="EMBL" id="CAI8024941.1"/>
    </source>
</evidence>
<proteinExistence type="predicted"/>
<feature type="domain" description="RING-type" evidence="5">
    <location>
        <begin position="45"/>
        <end position="84"/>
    </location>
</feature>
<dbReference type="Pfam" id="PF00097">
    <property type="entry name" value="zf-C3HC4"/>
    <property type="match status" value="1"/>
</dbReference>
<keyword evidence="3" id="KW-0862">Zinc</keyword>
<dbReference type="GO" id="GO:0008270">
    <property type="term" value="F:zinc ion binding"/>
    <property type="evidence" value="ECO:0007669"/>
    <property type="project" value="UniProtKB-KW"/>
</dbReference>
<dbReference type="Gene3D" id="3.30.40.10">
    <property type="entry name" value="Zinc/RING finger domain, C3HC4 (zinc finger)"/>
    <property type="match status" value="1"/>
</dbReference>
<keyword evidence="7" id="KW-1185">Reference proteome</keyword>
<dbReference type="PROSITE" id="PS00518">
    <property type="entry name" value="ZF_RING_1"/>
    <property type="match status" value="1"/>
</dbReference>
<dbReference type="InterPro" id="IPR018957">
    <property type="entry name" value="Znf_C3HC4_RING-type"/>
</dbReference>
<accession>A0AA35WQ05</accession>
<dbReference type="Proteomes" id="UP001174909">
    <property type="component" value="Unassembled WGS sequence"/>
</dbReference>
<protein>
    <submittedName>
        <fullName evidence="6">E3 ubiquitin-protein ligase PDZRN3</fullName>
    </submittedName>
</protein>
<dbReference type="InterPro" id="IPR017907">
    <property type="entry name" value="Znf_RING_CS"/>
</dbReference>
<dbReference type="EMBL" id="CASHTH010002111">
    <property type="protein sequence ID" value="CAI8024941.1"/>
    <property type="molecule type" value="Genomic_DNA"/>
</dbReference>
<dbReference type="Pfam" id="PF21355">
    <property type="entry name" value="TRAF-mep_MATH"/>
    <property type="match status" value="1"/>
</dbReference>
<dbReference type="GO" id="GO:0043122">
    <property type="term" value="P:regulation of canonical NF-kappaB signal transduction"/>
    <property type="evidence" value="ECO:0007669"/>
    <property type="project" value="TreeGrafter"/>
</dbReference>
<evidence type="ECO:0000259" key="5">
    <source>
        <dbReference type="PROSITE" id="PS50089"/>
    </source>
</evidence>
<organism evidence="6 7">
    <name type="scientific">Geodia barretti</name>
    <name type="common">Barrett's horny sponge</name>
    <dbReference type="NCBI Taxonomy" id="519541"/>
    <lineage>
        <taxon>Eukaryota</taxon>
        <taxon>Metazoa</taxon>
        <taxon>Porifera</taxon>
        <taxon>Demospongiae</taxon>
        <taxon>Heteroscleromorpha</taxon>
        <taxon>Tetractinellida</taxon>
        <taxon>Astrophorina</taxon>
        <taxon>Geodiidae</taxon>
        <taxon>Geodia</taxon>
    </lineage>
</organism>
<evidence type="ECO:0000313" key="7">
    <source>
        <dbReference type="Proteomes" id="UP001174909"/>
    </source>
</evidence>
<dbReference type="PANTHER" id="PTHR10131:SF94">
    <property type="entry name" value="TNF RECEPTOR-ASSOCIATED FACTOR 4"/>
    <property type="match status" value="1"/>
</dbReference>
<sequence>MEVEENCHRRMNPQSSLSRCVSREERGGYDCQLVHPPPSHIQTECSVCLQILRDPCIVSCCGHKFCRVCIEAVTEMGKDCPLCNGHNFSFMSEHSLSRTLLDLDVFCSAQPDGCTWTGKLKDVQRHLNRAYTLEDQLNGCQFIDVTCVHPGCGGIMHRRHAEAHQTEERERFVMTRIFQLSSACCASHHFIRHTELRRQNEGGPFVVDTTIGSFVMNAAINSDTVSKTFEMEMRSMYFAVLPYEFKMDNFLNYIKGGPIEYSPIFYTHSFGYRFRVKVMRTEYSKLLSLEAFTSVYVEILAGPFDDRLNWPFKGSITIAVVNQLGDCNHYAASVCFCNETYESKTRTRPEKGSPVSIGLRPFIYHKDLRTRHSKDGLQTHYLHNGSLHFRVTKIELSKNEFENSLC</sequence>
<name>A0AA35WQ05_GEOBA</name>
<dbReference type="InterPro" id="IPR013083">
    <property type="entry name" value="Znf_RING/FYVE/PHD"/>
</dbReference>
<evidence type="ECO:0000256" key="3">
    <source>
        <dbReference type="ARBA" id="ARBA00022833"/>
    </source>
</evidence>
<dbReference type="AlphaFoldDB" id="A0AA35WQ05"/>
<keyword evidence="2 4" id="KW-0863">Zinc-finger</keyword>
<evidence type="ECO:0000256" key="1">
    <source>
        <dbReference type="ARBA" id="ARBA00022723"/>
    </source>
</evidence>
<dbReference type="PROSITE" id="PS50089">
    <property type="entry name" value="ZF_RING_2"/>
    <property type="match status" value="1"/>
</dbReference>
<dbReference type="InterPro" id="IPR049342">
    <property type="entry name" value="TRAF1-6_MATH_dom"/>
</dbReference>
<reference evidence="6" key="1">
    <citation type="submission" date="2023-03" db="EMBL/GenBank/DDBJ databases">
        <authorList>
            <person name="Steffen K."/>
            <person name="Cardenas P."/>
        </authorList>
    </citation>
    <scope>NUCLEOTIDE SEQUENCE</scope>
</reference>